<dbReference type="Proteomes" id="UP000183700">
    <property type="component" value="Unassembled WGS sequence"/>
</dbReference>
<gene>
    <name evidence="1" type="ORF">RV00_GL001860</name>
</gene>
<keyword evidence="2" id="KW-1185">Reference proteome</keyword>
<name>A0A1L8SWR3_9ENTE</name>
<evidence type="ECO:0000313" key="2">
    <source>
        <dbReference type="Proteomes" id="UP000183700"/>
    </source>
</evidence>
<dbReference type="AlphaFoldDB" id="A0A1L8SWR3"/>
<proteinExistence type="predicted"/>
<accession>A0A1L8SWR3</accession>
<comment type="caution">
    <text evidence="1">The sequence shown here is derived from an EMBL/GenBank/DDBJ whole genome shotgun (WGS) entry which is preliminary data.</text>
</comment>
<reference evidence="1 2" key="1">
    <citation type="submission" date="2014-12" db="EMBL/GenBank/DDBJ databases">
        <title>Draft genome sequences of 29 type strains of Enterococci.</title>
        <authorList>
            <person name="Zhong Z."/>
            <person name="Sun Z."/>
            <person name="Liu W."/>
            <person name="Zhang W."/>
            <person name="Zhang H."/>
        </authorList>
    </citation>
    <scope>NUCLEOTIDE SEQUENCE [LARGE SCALE GENOMIC DNA]</scope>
    <source>
        <strain evidence="1 2">DSM 22802</strain>
    </source>
</reference>
<protein>
    <submittedName>
        <fullName evidence="1">Uncharacterized protein</fullName>
    </submittedName>
</protein>
<organism evidence="1 2">
    <name type="scientific">Enterococcus devriesei</name>
    <dbReference type="NCBI Taxonomy" id="319970"/>
    <lineage>
        <taxon>Bacteria</taxon>
        <taxon>Bacillati</taxon>
        <taxon>Bacillota</taxon>
        <taxon>Bacilli</taxon>
        <taxon>Lactobacillales</taxon>
        <taxon>Enterococcaceae</taxon>
        <taxon>Enterococcus</taxon>
    </lineage>
</organism>
<sequence length="58" mass="6865">MRVYFTSLLSSRREFDLCRQVRGSKYGKDEIYDKLNVDVRNVRSEYILALNVLQGVCF</sequence>
<dbReference type="STRING" id="319970.RV00_GL001860"/>
<evidence type="ECO:0000313" key="1">
    <source>
        <dbReference type="EMBL" id="OJG36501.1"/>
    </source>
</evidence>
<dbReference type="EMBL" id="JXKM01000003">
    <property type="protein sequence ID" value="OJG36501.1"/>
    <property type="molecule type" value="Genomic_DNA"/>
</dbReference>